<sequence length="72" mass="8151">IKRQIKVAAAKRGMTVTAYCAQAIEEHLMRDDEGRAKDVDRNNLLSRMDKLRQEIGPVGVSTAELVEEGRRR</sequence>
<comment type="caution">
    <text evidence="1">The sequence shown here is derived from an EMBL/GenBank/DDBJ whole genome shotgun (WGS) entry which is preliminary data.</text>
</comment>
<accession>X1QTV9</accession>
<protein>
    <submittedName>
        <fullName evidence="1">Uncharacterized protein</fullName>
    </submittedName>
</protein>
<gene>
    <name evidence="1" type="ORF">S12H4_06929</name>
</gene>
<dbReference type="EMBL" id="BARW01002500">
    <property type="protein sequence ID" value="GAI71698.1"/>
    <property type="molecule type" value="Genomic_DNA"/>
</dbReference>
<organism evidence="1">
    <name type="scientific">marine sediment metagenome</name>
    <dbReference type="NCBI Taxonomy" id="412755"/>
    <lineage>
        <taxon>unclassified sequences</taxon>
        <taxon>metagenomes</taxon>
        <taxon>ecological metagenomes</taxon>
    </lineage>
</organism>
<reference evidence="1" key="1">
    <citation type="journal article" date="2014" name="Front. Microbiol.">
        <title>High frequency of phylogenetically diverse reductive dehalogenase-homologous genes in deep subseafloor sedimentary metagenomes.</title>
        <authorList>
            <person name="Kawai M."/>
            <person name="Futagami T."/>
            <person name="Toyoda A."/>
            <person name="Takaki Y."/>
            <person name="Nishi S."/>
            <person name="Hori S."/>
            <person name="Arai W."/>
            <person name="Tsubouchi T."/>
            <person name="Morono Y."/>
            <person name="Uchiyama I."/>
            <person name="Ito T."/>
            <person name="Fujiyama A."/>
            <person name="Inagaki F."/>
            <person name="Takami H."/>
        </authorList>
    </citation>
    <scope>NUCLEOTIDE SEQUENCE</scope>
    <source>
        <strain evidence="1">Expedition CK06-06</strain>
    </source>
</reference>
<proteinExistence type="predicted"/>
<feature type="non-terminal residue" evidence="1">
    <location>
        <position position="1"/>
    </location>
</feature>
<evidence type="ECO:0000313" key="1">
    <source>
        <dbReference type="EMBL" id="GAI71698.1"/>
    </source>
</evidence>
<name>X1QTV9_9ZZZZ</name>
<dbReference type="AlphaFoldDB" id="X1QTV9"/>